<dbReference type="Pfam" id="PF00083">
    <property type="entry name" value="Sugar_tr"/>
    <property type="match status" value="2"/>
</dbReference>
<comment type="similarity">
    <text evidence="2">Belongs to the major facilitator superfamily. Sugar transporter (TC 2.A.1.1) family.</text>
</comment>
<accession>A0A6T9Y1E4</accession>
<dbReference type="PROSITE" id="PS50850">
    <property type="entry name" value="MFS"/>
    <property type="match status" value="1"/>
</dbReference>
<evidence type="ECO:0000259" key="8">
    <source>
        <dbReference type="PROSITE" id="PS50850"/>
    </source>
</evidence>
<dbReference type="PROSITE" id="PS00216">
    <property type="entry name" value="SUGAR_TRANSPORT_1"/>
    <property type="match status" value="1"/>
</dbReference>
<evidence type="ECO:0000313" key="10">
    <source>
        <dbReference type="Proteomes" id="UP000509458"/>
    </source>
</evidence>
<evidence type="ECO:0000256" key="5">
    <source>
        <dbReference type="ARBA" id="ARBA00022989"/>
    </source>
</evidence>
<name>A0A6T9Y1E4_ALTMA</name>
<evidence type="ECO:0000256" key="6">
    <source>
        <dbReference type="ARBA" id="ARBA00023136"/>
    </source>
</evidence>
<dbReference type="PANTHER" id="PTHR48023:SF4">
    <property type="entry name" value="D-XYLOSE-PROTON SYMPORTER-LIKE 2"/>
    <property type="match status" value="1"/>
</dbReference>
<evidence type="ECO:0000256" key="2">
    <source>
        <dbReference type="ARBA" id="ARBA00010992"/>
    </source>
</evidence>
<reference evidence="9 10" key="1">
    <citation type="submission" date="2020-06" db="EMBL/GenBank/DDBJ databases">
        <authorList>
            <person name="Duchaud E."/>
        </authorList>
    </citation>
    <scope>NUCLEOTIDE SEQUENCE [LARGE SCALE GENOMIC DNA]</scope>
    <source>
        <strain evidence="9">Alteromonas fortis</strain>
    </source>
</reference>
<dbReference type="PANTHER" id="PTHR48023">
    <property type="entry name" value="D-XYLOSE-PROTON SYMPORTER-LIKE 2"/>
    <property type="match status" value="1"/>
</dbReference>
<dbReference type="InterPro" id="IPR020846">
    <property type="entry name" value="MFS_dom"/>
</dbReference>
<keyword evidence="5 7" id="KW-1133">Transmembrane helix</keyword>
<feature type="transmembrane region" description="Helical" evidence="7">
    <location>
        <begin position="183"/>
        <end position="205"/>
    </location>
</feature>
<feature type="transmembrane region" description="Helical" evidence="7">
    <location>
        <begin position="20"/>
        <end position="45"/>
    </location>
</feature>
<feature type="transmembrane region" description="Helical" evidence="7">
    <location>
        <begin position="146"/>
        <end position="168"/>
    </location>
</feature>
<feature type="transmembrane region" description="Helical" evidence="7">
    <location>
        <begin position="496"/>
        <end position="515"/>
    </location>
</feature>
<dbReference type="InterPro" id="IPR003663">
    <property type="entry name" value="Sugar/inositol_transpt"/>
</dbReference>
<dbReference type="InterPro" id="IPR005828">
    <property type="entry name" value="MFS_sugar_transport-like"/>
</dbReference>
<feature type="transmembrane region" description="Helical" evidence="7">
    <location>
        <begin position="429"/>
        <end position="452"/>
    </location>
</feature>
<dbReference type="Proteomes" id="UP000509458">
    <property type="component" value="Chromosome"/>
</dbReference>
<sequence length="539" mass="58386">MLGEEVVRLPIRFSSSSANVSFFALVAAFGGFVFGLDAANISGALRFVSAEFELDSIQQGTLVGCALLGVILALFFTGSLCEKFGRARVLLAIGFTYSLSSLMSAFAVSYEMLLVGRFIGGVAFASITVSAMYIGEIAPAHQRGKFVSINQFMIGLGLLCAFVINYFLVKSLSTSTWLTNDNIWRVMLGAELFANAIWIALILCIPESPRWLAKKGRDNEALFVFDIIDSGEKAAVLLEDVKRSLTNNSELDTFSQLKTLFSPGLRFVVFIAVAYAFVQGATGMNAVLFFAPMVFEQIGMSVEDTFMQTISTGAVGLAATLVAIGFVEKLGRRTLTIAGLLLVVVAHGSTFLGFKQASYEFNEAAMAELTTHFEQNALAVSSLAPFAGKSFDSDVELKTELSKHFDKKTLPLVSGAIIEKTIIGVNAPLVLFGIFAFLAAFNLSIGPIMWVIFSEIFPNKVRSVALPFAALVQTVSSWSIQQFFPWQLDNMGVANIFLLYAGIGLFGLIVMYLYLPETKGKTIEALELELTNQNALGAK</sequence>
<gene>
    <name evidence="9" type="ORF">ALFOR1_31537</name>
</gene>
<evidence type="ECO:0000256" key="1">
    <source>
        <dbReference type="ARBA" id="ARBA00004141"/>
    </source>
</evidence>
<organism evidence="9 10">
    <name type="scientific">Alteromonas macleodii</name>
    <name type="common">Pseudoalteromonas macleodii</name>
    <dbReference type="NCBI Taxonomy" id="28108"/>
    <lineage>
        <taxon>Bacteria</taxon>
        <taxon>Pseudomonadati</taxon>
        <taxon>Pseudomonadota</taxon>
        <taxon>Gammaproteobacteria</taxon>
        <taxon>Alteromonadales</taxon>
        <taxon>Alteromonadaceae</taxon>
        <taxon>Alteromonas/Salinimonas group</taxon>
        <taxon>Alteromonas</taxon>
    </lineage>
</organism>
<feature type="transmembrane region" description="Helical" evidence="7">
    <location>
        <begin position="267"/>
        <end position="294"/>
    </location>
</feature>
<proteinExistence type="inferred from homology"/>
<keyword evidence="4 7" id="KW-0812">Transmembrane</keyword>
<dbReference type="PRINTS" id="PR00171">
    <property type="entry name" value="SUGRTRNSPORT"/>
</dbReference>
<feature type="transmembrane region" description="Helical" evidence="7">
    <location>
        <begin position="57"/>
        <end position="77"/>
    </location>
</feature>
<protein>
    <submittedName>
        <fullName evidence="9">Arabinose efflux permease family protein</fullName>
    </submittedName>
</protein>
<dbReference type="Gene3D" id="1.20.1250.20">
    <property type="entry name" value="MFS general substrate transporter like domains"/>
    <property type="match status" value="1"/>
</dbReference>
<evidence type="ECO:0000256" key="4">
    <source>
        <dbReference type="ARBA" id="ARBA00022692"/>
    </source>
</evidence>
<feature type="transmembrane region" description="Helical" evidence="7">
    <location>
        <begin position="114"/>
        <end position="134"/>
    </location>
</feature>
<dbReference type="SUPFAM" id="SSF103473">
    <property type="entry name" value="MFS general substrate transporter"/>
    <property type="match status" value="1"/>
</dbReference>
<dbReference type="AlphaFoldDB" id="A0A6T9Y1E4"/>
<evidence type="ECO:0000313" key="9">
    <source>
        <dbReference type="EMBL" id="CAB9494544.1"/>
    </source>
</evidence>
<feature type="transmembrane region" description="Helical" evidence="7">
    <location>
        <begin position="89"/>
        <end position="108"/>
    </location>
</feature>
<dbReference type="GO" id="GO:0016020">
    <property type="term" value="C:membrane"/>
    <property type="evidence" value="ECO:0007669"/>
    <property type="project" value="UniProtKB-SubCell"/>
</dbReference>
<dbReference type="GO" id="GO:0022857">
    <property type="term" value="F:transmembrane transporter activity"/>
    <property type="evidence" value="ECO:0007669"/>
    <property type="project" value="InterPro"/>
</dbReference>
<feature type="domain" description="Major facilitator superfamily (MFS) profile" evidence="8">
    <location>
        <begin position="23"/>
        <end position="519"/>
    </location>
</feature>
<dbReference type="EMBL" id="LR812090">
    <property type="protein sequence ID" value="CAB9494544.1"/>
    <property type="molecule type" value="Genomic_DNA"/>
</dbReference>
<comment type="subcellular location">
    <subcellularLocation>
        <location evidence="1">Membrane</location>
        <topology evidence="1">Multi-pass membrane protein</topology>
    </subcellularLocation>
</comment>
<dbReference type="InterPro" id="IPR050820">
    <property type="entry name" value="MFS_Sugar_Transporter"/>
</dbReference>
<evidence type="ECO:0000256" key="7">
    <source>
        <dbReference type="SAM" id="Phobius"/>
    </source>
</evidence>
<dbReference type="InterPro" id="IPR036259">
    <property type="entry name" value="MFS_trans_sf"/>
</dbReference>
<evidence type="ECO:0000256" key="3">
    <source>
        <dbReference type="ARBA" id="ARBA00022448"/>
    </source>
</evidence>
<keyword evidence="3" id="KW-0813">Transport</keyword>
<keyword evidence="6 7" id="KW-0472">Membrane</keyword>
<feature type="transmembrane region" description="Helical" evidence="7">
    <location>
        <begin position="306"/>
        <end position="327"/>
    </location>
</feature>
<dbReference type="InterPro" id="IPR005829">
    <property type="entry name" value="Sugar_transporter_CS"/>
</dbReference>